<accession>A0ABT1A933</accession>
<reference evidence="2" key="1">
    <citation type="submission" date="2021-04" db="EMBL/GenBank/DDBJ databases">
        <title>Pseudonocardia sp. nov., isolated from sandy soil of mangrove forest.</title>
        <authorList>
            <person name="Zan Z."/>
            <person name="Huang R."/>
            <person name="Liu W."/>
        </authorList>
    </citation>
    <scope>NUCLEOTIDE SEQUENCE</scope>
    <source>
        <strain evidence="2">S2-4</strain>
    </source>
</reference>
<feature type="compositionally biased region" description="Polar residues" evidence="1">
    <location>
        <begin position="27"/>
        <end position="37"/>
    </location>
</feature>
<dbReference type="PROSITE" id="PS51257">
    <property type="entry name" value="PROKAR_LIPOPROTEIN"/>
    <property type="match status" value="1"/>
</dbReference>
<evidence type="ECO:0000313" key="2">
    <source>
        <dbReference type="EMBL" id="MCO1659433.1"/>
    </source>
</evidence>
<protein>
    <recommendedName>
        <fullName evidence="4">Heparinase II/III-like protein</fullName>
    </recommendedName>
</protein>
<name>A0ABT1A933_9PSEU</name>
<sequence length="801" mass="85901">MRRRVRGLWVLTAVAALVVSGCTTVITGEPQTRSSRPSGPVDPVAGHPRLFIREGDVERLRSWATPENPLWEGGVVALAERSKGWMDDGTIPAQDTGSADYETYPTELNAQLFAFMSLVDPDEAARADWGHRARELLMHVIGKAEAGVGAEGDPWVDPRFAVFNRSRWQGAAFPLTVDWAYPYFSADDRARIQKVFLRWAGEQFTAYPAVSAGGGATDFTRAGAAPDAALLADRTQVRWATNNYFTAHGRNLVLMALALDPADDPGGELASYLRDALNLWWYQTDHALRTEAAGGHSPEGTEYAQSSIAYMTQLGFALHTAGQADPARNGPQSVMGDNPFFAAFLPAQLHSIAPVPTRAPPELEIGEVPVYQPASFGDFERYQAHDITDALVPLGLYAADRGDRATLDAVRWYITDVSPGGAEGLVDRVGNTSEYFTSMWYFLALDPTAAPPADPRPPLPLSHAAQGLNRYSARTCWCPEASWFTYGLTWKTIDHQGSDANEFELYRRGEWLTKKHTGYDTPWYTDYHNTLTIENDPPVAPLDEPFADIAARGSQVPIVSPTDPTLVAQGEGEGWFYALGDATALYNWVDDQRDDVRHASRSVVWLQPDHVIVYDRAETATAGRFKRFWLNVPAQAEVVGPLATVRTPGGQQLFSTTLLPAGATITSGPAAPHLGTTSLGEPMLFQVQVDATGGPPSARFLHVVQGADGGVAADPATLVESTGGRPYAGAAVSGTAAVFPVDVGAEVDTTTVPVPAGVTRVLVTGLVPNAGYDVSSGGGQVTVTKGGSTTADAAGVVVVNP</sequence>
<comment type="caution">
    <text evidence="2">The sequence shown here is derived from an EMBL/GenBank/DDBJ whole genome shotgun (WGS) entry which is preliminary data.</text>
</comment>
<proteinExistence type="predicted"/>
<dbReference type="Gene3D" id="2.70.98.70">
    <property type="match status" value="1"/>
</dbReference>
<dbReference type="EMBL" id="JAGSOV010000065">
    <property type="protein sequence ID" value="MCO1659433.1"/>
    <property type="molecule type" value="Genomic_DNA"/>
</dbReference>
<gene>
    <name evidence="2" type="ORF">KDL28_30620</name>
</gene>
<dbReference type="RefSeq" id="WP_252444255.1">
    <property type="nucleotide sequence ID" value="NZ_JAGSOV010000065.1"/>
</dbReference>
<evidence type="ECO:0008006" key="4">
    <source>
        <dbReference type="Google" id="ProtNLM"/>
    </source>
</evidence>
<evidence type="ECO:0000256" key="1">
    <source>
        <dbReference type="SAM" id="MobiDB-lite"/>
    </source>
</evidence>
<evidence type="ECO:0000313" key="3">
    <source>
        <dbReference type="Proteomes" id="UP001165283"/>
    </source>
</evidence>
<dbReference type="Gene3D" id="1.50.10.100">
    <property type="entry name" value="Chondroitin AC/alginate lyase"/>
    <property type="match status" value="1"/>
</dbReference>
<dbReference type="Proteomes" id="UP001165283">
    <property type="component" value="Unassembled WGS sequence"/>
</dbReference>
<organism evidence="2 3">
    <name type="scientific">Pseudonocardia humida</name>
    <dbReference type="NCBI Taxonomy" id="2800819"/>
    <lineage>
        <taxon>Bacteria</taxon>
        <taxon>Bacillati</taxon>
        <taxon>Actinomycetota</taxon>
        <taxon>Actinomycetes</taxon>
        <taxon>Pseudonocardiales</taxon>
        <taxon>Pseudonocardiaceae</taxon>
        <taxon>Pseudonocardia</taxon>
    </lineage>
</organism>
<feature type="region of interest" description="Disordered" evidence="1">
    <location>
        <begin position="27"/>
        <end position="47"/>
    </location>
</feature>
<dbReference type="InterPro" id="IPR008929">
    <property type="entry name" value="Chondroitin_lyas"/>
</dbReference>
<keyword evidence="3" id="KW-1185">Reference proteome</keyword>